<dbReference type="GO" id="GO:0051539">
    <property type="term" value="F:4 iron, 4 sulfur cluster binding"/>
    <property type="evidence" value="ECO:0007669"/>
    <property type="project" value="UniProtKB-KW"/>
</dbReference>
<feature type="binding site" evidence="14">
    <location>
        <position position="787"/>
    </location>
    <ligand>
        <name>[4Fe-4S] cluster</name>
        <dbReference type="ChEBI" id="CHEBI:49883"/>
    </ligand>
</feature>
<evidence type="ECO:0000256" key="10">
    <source>
        <dbReference type="ARBA" id="ARBA00023004"/>
    </source>
</evidence>
<dbReference type="AlphaFoldDB" id="A0A7C8LPR0"/>
<dbReference type="GO" id="GO:0046872">
    <property type="term" value="F:metal ion binding"/>
    <property type="evidence" value="ECO:0007669"/>
    <property type="project" value="UniProtKB-KW"/>
</dbReference>
<evidence type="ECO:0000256" key="5">
    <source>
        <dbReference type="ARBA" id="ARBA00022763"/>
    </source>
</evidence>
<keyword evidence="1 14" id="KW-0004">4Fe-4S</keyword>
<dbReference type="InterPro" id="IPR049035">
    <property type="entry name" value="ADDB_N"/>
</dbReference>
<feature type="domain" description="UvrD-like helicase C-terminal" evidence="15">
    <location>
        <begin position="279"/>
        <end position="590"/>
    </location>
</feature>
<reference evidence="16 17" key="1">
    <citation type="submission" date="2019-12" db="EMBL/GenBank/DDBJ databases">
        <title>Defluviitalea raffinosedens, isolated from a biogas fermenter, genome sequencing and characterization.</title>
        <authorList>
            <person name="Rettenmaier R."/>
            <person name="Schneider M."/>
            <person name="Neuhaus K."/>
            <person name="Liebl W."/>
            <person name="Zverlov V."/>
        </authorList>
    </citation>
    <scope>NUCLEOTIDE SEQUENCE [LARGE SCALE GENOMIC DNA]</scope>
    <source>
        <strain evidence="16 17">249c-K6</strain>
    </source>
</reference>
<evidence type="ECO:0000256" key="7">
    <source>
        <dbReference type="ARBA" id="ARBA00022806"/>
    </source>
</evidence>
<dbReference type="EC" id="3.1.-.-" evidence="14"/>
<dbReference type="Pfam" id="PF12705">
    <property type="entry name" value="PDDEXK_1"/>
    <property type="match status" value="1"/>
</dbReference>
<keyword evidence="5 14" id="KW-0227">DNA damage</keyword>
<dbReference type="GO" id="GO:0000724">
    <property type="term" value="P:double-strand break repair via homologous recombination"/>
    <property type="evidence" value="ECO:0007669"/>
    <property type="project" value="UniProtKB-UniRule"/>
</dbReference>
<evidence type="ECO:0000259" key="15">
    <source>
        <dbReference type="PROSITE" id="PS51217"/>
    </source>
</evidence>
<evidence type="ECO:0000256" key="14">
    <source>
        <dbReference type="HAMAP-Rule" id="MF_01452"/>
    </source>
</evidence>
<evidence type="ECO:0000313" key="16">
    <source>
        <dbReference type="EMBL" id="KAE9633776.1"/>
    </source>
</evidence>
<evidence type="ECO:0000256" key="2">
    <source>
        <dbReference type="ARBA" id="ARBA00022722"/>
    </source>
</evidence>
<comment type="subunit">
    <text evidence="14">Heterodimer of AddA and AddB.</text>
</comment>
<dbReference type="Gene3D" id="6.10.140.1030">
    <property type="match status" value="1"/>
</dbReference>
<protein>
    <recommendedName>
        <fullName evidence="14">ATP-dependent helicase/deoxyribonuclease subunit B</fullName>
        <ecNumber evidence="14">3.1.-.-</ecNumber>
    </recommendedName>
    <alternativeName>
        <fullName evidence="14">ATP-dependent helicase/nuclease subunit AddB</fullName>
    </alternativeName>
</protein>
<keyword evidence="6 14" id="KW-0378">Hydrolase</keyword>
<evidence type="ECO:0000256" key="3">
    <source>
        <dbReference type="ARBA" id="ARBA00022723"/>
    </source>
</evidence>
<evidence type="ECO:0000256" key="13">
    <source>
        <dbReference type="ARBA" id="ARBA00023204"/>
    </source>
</evidence>
<dbReference type="Pfam" id="PF13361">
    <property type="entry name" value="UvrD_C"/>
    <property type="match status" value="1"/>
</dbReference>
<evidence type="ECO:0000256" key="9">
    <source>
        <dbReference type="ARBA" id="ARBA00022840"/>
    </source>
</evidence>
<keyword evidence="10 14" id="KW-0408">Iron</keyword>
<evidence type="ECO:0000256" key="6">
    <source>
        <dbReference type="ARBA" id="ARBA00022801"/>
    </source>
</evidence>
<keyword evidence="7 14" id="KW-0347">Helicase</keyword>
<comment type="cofactor">
    <cofactor evidence="14">
        <name>[4Fe-4S] cluster</name>
        <dbReference type="ChEBI" id="CHEBI:49883"/>
    </cofactor>
    <text evidence="14">Binds 1 [4Fe-4S] cluster.</text>
</comment>
<dbReference type="GO" id="GO:0008409">
    <property type="term" value="F:5'-3' exonuclease activity"/>
    <property type="evidence" value="ECO:0007669"/>
    <property type="project" value="UniProtKB-UniRule"/>
</dbReference>
<dbReference type="Gene3D" id="3.90.320.10">
    <property type="match status" value="1"/>
</dbReference>
<feature type="binding site" evidence="14">
    <location>
        <position position="1105"/>
    </location>
    <ligand>
        <name>[4Fe-4S] cluster</name>
        <dbReference type="ChEBI" id="CHEBI:49883"/>
    </ligand>
</feature>
<keyword evidence="13 14" id="KW-0234">DNA repair</keyword>
<evidence type="ECO:0000256" key="4">
    <source>
        <dbReference type="ARBA" id="ARBA00022741"/>
    </source>
</evidence>
<comment type="function">
    <text evidence="14">The heterodimer acts as both an ATP-dependent DNA helicase and an ATP-dependent, dual-direction single-stranded exonuclease. Recognizes the chi site generating a DNA molecule suitable for the initiation of homologous recombination. The AddB subunit has 5' -&gt; 3' nuclease activity but not helicase activity.</text>
</comment>
<feature type="binding site" evidence="14">
    <location>
        <position position="1108"/>
    </location>
    <ligand>
        <name>[4Fe-4S] cluster</name>
        <dbReference type="ChEBI" id="CHEBI:49883"/>
    </ligand>
</feature>
<dbReference type="GO" id="GO:0005524">
    <property type="term" value="F:ATP binding"/>
    <property type="evidence" value="ECO:0007669"/>
    <property type="project" value="UniProtKB-UniRule"/>
</dbReference>
<evidence type="ECO:0000256" key="1">
    <source>
        <dbReference type="ARBA" id="ARBA00022485"/>
    </source>
</evidence>
<dbReference type="Proteomes" id="UP000483018">
    <property type="component" value="Unassembled WGS sequence"/>
</dbReference>
<dbReference type="EMBL" id="WSLF01000007">
    <property type="protein sequence ID" value="KAE9633776.1"/>
    <property type="molecule type" value="Genomic_DNA"/>
</dbReference>
<keyword evidence="9 14" id="KW-0067">ATP-binding</keyword>
<sequence length="1144" mass="132443">MTVSIRYILGRSGTGKTRFIYNDIKQKVREKSGKTLILIVPEQFNFQAHKDLIKVLDQKGIIDVEILSFQRLAHRVFEEVGGPSEKLLGDLGRNMVLRKVIDGIEEELEILNKSVKQPGFMQTLGNVISEFQQYDVVPETLLENKENVRSSILRAKLNDLFLVFQGFKNYMKEKYITSEEILDILVKKIENCSFLEGAHIWIDGFYGFTPQQYRIIYQLLKKAKIVNISLTLDPGVDLFSPCDEGDPFCESRKTFDKLNKITALYNVKVEEPVKLFNANTTYSKNEELIHLEKEYFNYPCMAYKKETEHIKLFIAANPYSEIDQTAKDILELVQNKGYRYRDIAVVTGGISKYQKIIEGIFKEYNIPYFIDIKQDILSHPLIELIRASLEIIINNWSYESMFRYLKTRFTGIDEEEVDILENYVLAYGIRGATKWTKEDWTKKTLDDLDDGVQKEYEESLLGRINRTRKQVASPLLIFHEKLKSSQKHTIRKITTALYELLEDLGVKDRLLEFINHFMENNQLILAKQNMQIWDMIVELFDKMVEILGDEEVTIKEYAKILDAGLEQCKMGLVPPALDQVVVADLERSRLPYIKALFVIGVNDGVLPAATEALGIFSDEERGEMSQMGLELAPDGRRRAFEEQFLIYSGLTKPEEYLQLSFSMGDEEGKALRPSVIISRIKKIFPLIQEISDLQNSKEGSILAPVPTFHYLGLELRDIIEKGELCDTWKDVYSWYLSQEDWKDKAKITVKGLFHTNQENYLASKSIKMLYGDRIYTSVSRLEKFAACPFGYFVEYGLKAKERKMYQLQTPDLGRLFHSALDIFSKKLYTRGIPWKELDKDTSDVLVEETMNEVAPKLGNEILLSSARNKYLLFRLKRITKRAVWALTEHIKRGEFEPLGFEVGFGEQYKLPPIVVELKTGEKIILTGRIDRVDILDENNKAYIKIIDYKSGNRTFNLADIFYGIQLQLLLYLDAFLENGEKVLHKKLLPAGVFYFRIDDPLIRSAKEMSEEELEKLLLKDLKLSGMVLEDLDIVKKMDNTLEKYSDILPVTLTKDGFDKRSSTATQEEFDALRKFVRNIVTEIGEEILKGNVKVSPYKNGPKTACNYCLYKSVCQFDTLLEDNQYRILRNLKKEEIWQKLKQDE</sequence>
<dbReference type="NCBIfam" id="TIGR02773">
    <property type="entry name" value="addB_Gpos"/>
    <property type="match status" value="1"/>
</dbReference>
<name>A0A7C8LPR0_9FIRM</name>
<dbReference type="GO" id="GO:0004386">
    <property type="term" value="F:helicase activity"/>
    <property type="evidence" value="ECO:0007669"/>
    <property type="project" value="UniProtKB-KW"/>
</dbReference>
<evidence type="ECO:0000313" key="17">
    <source>
        <dbReference type="Proteomes" id="UP000483018"/>
    </source>
</evidence>
<evidence type="ECO:0000256" key="11">
    <source>
        <dbReference type="ARBA" id="ARBA00023014"/>
    </source>
</evidence>
<keyword evidence="3 14" id="KW-0479">Metal-binding</keyword>
<evidence type="ECO:0000256" key="12">
    <source>
        <dbReference type="ARBA" id="ARBA00023125"/>
    </source>
</evidence>
<dbReference type="PANTHER" id="PTHR30591:SF1">
    <property type="entry name" value="RECBCD ENZYME SUBUNIT RECC"/>
    <property type="match status" value="1"/>
</dbReference>
<accession>A0A7C8LPR0</accession>
<comment type="caution">
    <text evidence="16">The sequence shown here is derived from an EMBL/GenBank/DDBJ whole genome shotgun (WGS) entry which is preliminary data.</text>
</comment>
<keyword evidence="17" id="KW-1185">Reference proteome</keyword>
<dbReference type="HAMAP" id="MF_01452">
    <property type="entry name" value="AddB_type1"/>
    <property type="match status" value="1"/>
</dbReference>
<proteinExistence type="inferred from homology"/>
<comment type="similarity">
    <text evidence="14">Belongs to the helicase family. AddB/RexB type 1 subfamily.</text>
</comment>
<dbReference type="InterPro" id="IPR011604">
    <property type="entry name" value="PDDEXK-like_dom_sf"/>
</dbReference>
<keyword evidence="12 14" id="KW-0238">DNA-binding</keyword>
<dbReference type="InterPro" id="IPR014017">
    <property type="entry name" value="DNA_helicase_UvrD-like_C"/>
</dbReference>
<dbReference type="InterPro" id="IPR014140">
    <property type="entry name" value="DNA_helicase_suAddB"/>
</dbReference>
<feature type="binding site" evidence="14">
    <location>
        <position position="1114"/>
    </location>
    <ligand>
        <name>[4Fe-4S] cluster</name>
        <dbReference type="ChEBI" id="CHEBI:49883"/>
    </ligand>
</feature>
<organism evidence="16 17">
    <name type="scientific">Defluviitalea raffinosedens</name>
    <dbReference type="NCBI Taxonomy" id="1450156"/>
    <lineage>
        <taxon>Bacteria</taxon>
        <taxon>Bacillati</taxon>
        <taxon>Bacillota</taxon>
        <taxon>Clostridia</taxon>
        <taxon>Lachnospirales</taxon>
        <taxon>Defluviitaleaceae</taxon>
        <taxon>Defluviitalea</taxon>
    </lineage>
</organism>
<evidence type="ECO:0000256" key="8">
    <source>
        <dbReference type="ARBA" id="ARBA00022839"/>
    </source>
</evidence>
<keyword evidence="11 14" id="KW-0411">Iron-sulfur</keyword>
<comment type="cofactor">
    <cofactor evidence="14">
        <name>Mg(2+)</name>
        <dbReference type="ChEBI" id="CHEBI:18420"/>
    </cofactor>
</comment>
<dbReference type="InterPro" id="IPR038726">
    <property type="entry name" value="PDDEXK_AddAB-type"/>
</dbReference>
<keyword evidence="2 14" id="KW-0540">Nuclease</keyword>
<dbReference type="GO" id="GO:0003690">
    <property type="term" value="F:double-stranded DNA binding"/>
    <property type="evidence" value="ECO:0007669"/>
    <property type="project" value="UniProtKB-UniRule"/>
</dbReference>
<dbReference type="Gene3D" id="3.40.50.300">
    <property type="entry name" value="P-loop containing nucleotide triphosphate hydrolases"/>
    <property type="match status" value="4"/>
</dbReference>
<keyword evidence="8 14" id="KW-0269">Exonuclease</keyword>
<dbReference type="SUPFAM" id="SSF52540">
    <property type="entry name" value="P-loop containing nucleoside triphosphate hydrolases"/>
    <property type="match status" value="1"/>
</dbReference>
<dbReference type="InterPro" id="IPR027417">
    <property type="entry name" value="P-loop_NTPase"/>
</dbReference>
<keyword evidence="4 14" id="KW-0547">Nucleotide-binding</keyword>
<dbReference type="PROSITE" id="PS51217">
    <property type="entry name" value="UVRD_HELICASE_CTER"/>
    <property type="match status" value="1"/>
</dbReference>
<comment type="miscellaneous">
    <text evidence="14">Despite having conserved helicase domains, this subunit does not have helicase activity.</text>
</comment>
<dbReference type="PANTHER" id="PTHR30591">
    <property type="entry name" value="RECBCD ENZYME SUBUNIT RECC"/>
    <property type="match status" value="1"/>
</dbReference>
<gene>
    <name evidence="14 16" type="primary">addB</name>
    <name evidence="16" type="ORF">GND95_08980</name>
</gene>
<dbReference type="Pfam" id="PF21445">
    <property type="entry name" value="ADDB_N"/>
    <property type="match status" value="1"/>
</dbReference>